<dbReference type="InterPro" id="IPR029058">
    <property type="entry name" value="AB_hydrolase_fold"/>
</dbReference>
<comment type="caution">
    <text evidence="5">The sequence shown here is derived from an EMBL/GenBank/DDBJ whole genome shotgun (WGS) entry which is preliminary data.</text>
</comment>
<reference evidence="5 6" key="1">
    <citation type="submission" date="2020-08" db="EMBL/GenBank/DDBJ databases">
        <title>Genomic Encyclopedia of Type Strains, Phase IV (KMG-IV): sequencing the most valuable type-strain genomes for metagenomic binning, comparative biology and taxonomic classification.</title>
        <authorList>
            <person name="Goeker M."/>
        </authorList>
    </citation>
    <scope>NUCLEOTIDE SEQUENCE [LARGE SCALE GENOMIC DNA]</scope>
    <source>
        <strain evidence="5 6">DSM 22198</strain>
    </source>
</reference>
<dbReference type="Gene3D" id="3.40.50.1820">
    <property type="entry name" value="alpha/beta hydrolase"/>
    <property type="match status" value="1"/>
</dbReference>
<dbReference type="InterPro" id="IPR050300">
    <property type="entry name" value="GDXG_lipolytic_enzyme"/>
</dbReference>
<evidence type="ECO:0000313" key="5">
    <source>
        <dbReference type="EMBL" id="MBB6250169.1"/>
    </source>
</evidence>
<dbReference type="Pfam" id="PF07859">
    <property type="entry name" value="Abhydrolase_3"/>
    <property type="match status" value="1"/>
</dbReference>
<evidence type="ECO:0000256" key="2">
    <source>
        <dbReference type="ARBA" id="ARBA00022801"/>
    </source>
</evidence>
<dbReference type="PROSITE" id="PS01173">
    <property type="entry name" value="LIPASE_GDXG_HIS"/>
    <property type="match status" value="1"/>
</dbReference>
<dbReference type="PANTHER" id="PTHR48081:SF8">
    <property type="entry name" value="ALPHA_BETA HYDROLASE FOLD-3 DOMAIN-CONTAINING PROTEIN-RELATED"/>
    <property type="match status" value="1"/>
</dbReference>
<gene>
    <name evidence="5" type="ORF">FHS74_000710</name>
</gene>
<dbReference type="InterPro" id="IPR002168">
    <property type="entry name" value="Lipase_GDXG_HIS_AS"/>
</dbReference>
<evidence type="ECO:0000259" key="4">
    <source>
        <dbReference type="Pfam" id="PF07859"/>
    </source>
</evidence>
<dbReference type="EC" id="3.1.1.-" evidence="5"/>
<dbReference type="RefSeq" id="WP_211106085.1">
    <property type="nucleotide sequence ID" value="NZ_JACIIZ010000002.1"/>
</dbReference>
<dbReference type="PROSITE" id="PS01174">
    <property type="entry name" value="LIPASE_GDXG_SER"/>
    <property type="match status" value="1"/>
</dbReference>
<dbReference type="InterPro" id="IPR033140">
    <property type="entry name" value="Lipase_GDXG_put_SER_AS"/>
</dbReference>
<name>A0A7X0EDB4_9PROT</name>
<dbReference type="GO" id="GO:0016787">
    <property type="term" value="F:hydrolase activity"/>
    <property type="evidence" value="ECO:0007669"/>
    <property type="project" value="UniProtKB-KW"/>
</dbReference>
<feature type="domain" description="Alpha/beta hydrolase fold-3" evidence="4">
    <location>
        <begin position="66"/>
        <end position="272"/>
    </location>
</feature>
<evidence type="ECO:0000256" key="1">
    <source>
        <dbReference type="ARBA" id="ARBA00010515"/>
    </source>
</evidence>
<feature type="active site" evidence="3">
    <location>
        <position position="144"/>
    </location>
</feature>
<proteinExistence type="inferred from homology"/>
<protein>
    <submittedName>
        <fullName evidence="5">Acetyl esterase</fullName>
        <ecNumber evidence="5">3.1.1.-</ecNumber>
    </submittedName>
</protein>
<dbReference type="PANTHER" id="PTHR48081">
    <property type="entry name" value="AB HYDROLASE SUPERFAMILY PROTEIN C4A8.06C"/>
    <property type="match status" value="1"/>
</dbReference>
<dbReference type="EMBL" id="JACIIZ010000002">
    <property type="protein sequence ID" value="MBB6250169.1"/>
    <property type="molecule type" value="Genomic_DNA"/>
</dbReference>
<dbReference type="AlphaFoldDB" id="A0A7X0EDB4"/>
<dbReference type="Proteomes" id="UP000539175">
    <property type="component" value="Unassembled WGS sequence"/>
</dbReference>
<accession>A0A7X0EDB4</accession>
<sequence>MTEQDIAAAVARMRAEYRAMIPSAGTPDLVAEERTLAIPASGPARTIPARLYVPATAPQGMTLPVILFVHGGGFSAGDLETHEVLARAIASKASALVVYVDYRLAPEHPFPAGLSDVYATLEWLAAHAPEIGGDATRIALAGDSAGGTLAAATALLARERRGAAVVAQWLMYPSTSNRMDTPSWAEYGDTHFPTRAAKGMFMSAYIPAGIDPYSPLVAPLSAPSHAGLPPALVQTGEMDPLRDEGVAYAEALARAGVDAHAVVYPGQTHGFMQFFKDRASNPLGEAAVDAGVAFLRSAFGTA</sequence>
<keyword evidence="2 5" id="KW-0378">Hydrolase</keyword>
<organism evidence="5 6">
    <name type="scientific">Nitrospirillum iridis</name>
    <dbReference type="NCBI Taxonomy" id="765888"/>
    <lineage>
        <taxon>Bacteria</taxon>
        <taxon>Pseudomonadati</taxon>
        <taxon>Pseudomonadota</taxon>
        <taxon>Alphaproteobacteria</taxon>
        <taxon>Rhodospirillales</taxon>
        <taxon>Azospirillaceae</taxon>
        <taxon>Nitrospirillum</taxon>
    </lineage>
</organism>
<evidence type="ECO:0000256" key="3">
    <source>
        <dbReference type="PROSITE-ProRule" id="PRU10038"/>
    </source>
</evidence>
<dbReference type="SUPFAM" id="SSF53474">
    <property type="entry name" value="alpha/beta-Hydrolases"/>
    <property type="match status" value="1"/>
</dbReference>
<comment type="similarity">
    <text evidence="1">Belongs to the 'GDXG' lipolytic enzyme family.</text>
</comment>
<dbReference type="InterPro" id="IPR013094">
    <property type="entry name" value="AB_hydrolase_3"/>
</dbReference>
<evidence type="ECO:0000313" key="6">
    <source>
        <dbReference type="Proteomes" id="UP000539175"/>
    </source>
</evidence>
<keyword evidence="6" id="KW-1185">Reference proteome</keyword>